<organism evidence="3 4">
    <name type="scientific">Ramlibacter humi</name>
    <dbReference type="NCBI Taxonomy" id="2530451"/>
    <lineage>
        <taxon>Bacteria</taxon>
        <taxon>Pseudomonadati</taxon>
        <taxon>Pseudomonadota</taxon>
        <taxon>Betaproteobacteria</taxon>
        <taxon>Burkholderiales</taxon>
        <taxon>Comamonadaceae</taxon>
        <taxon>Ramlibacter</taxon>
    </lineage>
</organism>
<dbReference type="RefSeq" id="WP_135251658.1">
    <property type="nucleotide sequence ID" value="NZ_SMLK01000011.1"/>
</dbReference>
<protein>
    <submittedName>
        <fullName evidence="3">VanZ family protein</fullName>
    </submittedName>
</protein>
<feature type="transmembrane region" description="Helical" evidence="1">
    <location>
        <begin position="247"/>
        <end position="267"/>
    </location>
</feature>
<reference evidence="3 4" key="1">
    <citation type="submission" date="2019-03" db="EMBL/GenBank/DDBJ databases">
        <title>Ramlibacter sp. 18x22-1, whole genome shotgun sequence.</title>
        <authorList>
            <person name="Zhang X."/>
            <person name="Feng G."/>
            <person name="Zhu H."/>
        </authorList>
    </citation>
    <scope>NUCLEOTIDE SEQUENCE [LARGE SCALE GENOMIC DNA]</scope>
    <source>
        <strain evidence="3 4">18x22-1</strain>
    </source>
</reference>
<name>A0A4Z0BCZ4_9BURK</name>
<feature type="domain" description="VanZ-like" evidence="2">
    <location>
        <begin position="22"/>
        <end position="133"/>
    </location>
</feature>
<gene>
    <name evidence="3" type="ORF">EZ216_20485</name>
</gene>
<evidence type="ECO:0000313" key="4">
    <source>
        <dbReference type="Proteomes" id="UP000297839"/>
    </source>
</evidence>
<sequence length="375" mass="40751">MAARKTSAWPLSQAYTALIVYASLYPFSGWRAQGVAFWAFLFSPWPRYWTAFDFISNTLGYAPLGFLLALSFMRRSQAAAPRPGLAVLVAALSSAVLSFSMESLQTYLPERVPSNVDFALNALGALLGAALAAALEKAGAVDHWSRLRVRWFVDDARGALVLLALWPVALLFPAAVPLGLGQVFERLEAAVAEWLLDTPFLQWLPVRDIELQPLVPGVELLCVALGGLVPCLLAYSVMRSWRQRAVLALLVLATGVAATALSAALSWGPSHAWAWLSLPVRVGLLGALVLALLALPLPRRGCAALVMLALVVHLALLNQAPASAYFAHTLQAWEQGRFIRFHGVVQWLGWLWPYAALVYVLVRVSTGERAPRIPA</sequence>
<dbReference type="InterPro" id="IPR006976">
    <property type="entry name" value="VanZ-like"/>
</dbReference>
<dbReference type="Pfam" id="PF04892">
    <property type="entry name" value="VanZ"/>
    <property type="match status" value="1"/>
</dbReference>
<feature type="transmembrane region" description="Helical" evidence="1">
    <location>
        <begin position="214"/>
        <end position="235"/>
    </location>
</feature>
<feature type="transmembrane region" description="Helical" evidence="1">
    <location>
        <begin position="48"/>
        <end position="73"/>
    </location>
</feature>
<evidence type="ECO:0000256" key="1">
    <source>
        <dbReference type="SAM" id="Phobius"/>
    </source>
</evidence>
<feature type="transmembrane region" description="Helical" evidence="1">
    <location>
        <begin position="344"/>
        <end position="362"/>
    </location>
</feature>
<keyword evidence="1" id="KW-0812">Transmembrane</keyword>
<evidence type="ECO:0000313" key="3">
    <source>
        <dbReference type="EMBL" id="TFY96630.1"/>
    </source>
</evidence>
<feature type="transmembrane region" description="Helical" evidence="1">
    <location>
        <begin position="302"/>
        <end position="324"/>
    </location>
</feature>
<proteinExistence type="predicted"/>
<feature type="transmembrane region" description="Helical" evidence="1">
    <location>
        <begin position="7"/>
        <end position="28"/>
    </location>
</feature>
<keyword evidence="4" id="KW-1185">Reference proteome</keyword>
<feature type="transmembrane region" description="Helical" evidence="1">
    <location>
        <begin position="273"/>
        <end position="295"/>
    </location>
</feature>
<comment type="caution">
    <text evidence="3">The sequence shown here is derived from an EMBL/GenBank/DDBJ whole genome shotgun (WGS) entry which is preliminary data.</text>
</comment>
<feature type="transmembrane region" description="Helical" evidence="1">
    <location>
        <begin position="156"/>
        <end position="176"/>
    </location>
</feature>
<dbReference type="Proteomes" id="UP000297839">
    <property type="component" value="Unassembled WGS sequence"/>
</dbReference>
<dbReference type="OrthoDB" id="9780818at2"/>
<dbReference type="AlphaFoldDB" id="A0A4Z0BCZ4"/>
<evidence type="ECO:0000259" key="2">
    <source>
        <dbReference type="Pfam" id="PF04892"/>
    </source>
</evidence>
<keyword evidence="1" id="KW-0472">Membrane</keyword>
<accession>A0A4Z0BCZ4</accession>
<keyword evidence="1" id="KW-1133">Transmembrane helix</keyword>
<feature type="transmembrane region" description="Helical" evidence="1">
    <location>
        <begin position="118"/>
        <end position="135"/>
    </location>
</feature>
<feature type="transmembrane region" description="Helical" evidence="1">
    <location>
        <begin position="85"/>
        <end position="106"/>
    </location>
</feature>
<dbReference type="EMBL" id="SMLK01000011">
    <property type="protein sequence ID" value="TFY96630.1"/>
    <property type="molecule type" value="Genomic_DNA"/>
</dbReference>